<evidence type="ECO:0000313" key="4">
    <source>
        <dbReference type="Proteomes" id="UP000680206"/>
    </source>
</evidence>
<dbReference type="Pfam" id="PF00440">
    <property type="entry name" value="TetR_N"/>
    <property type="match status" value="1"/>
</dbReference>
<evidence type="ECO:0000313" key="3">
    <source>
        <dbReference type="EMBL" id="MBO2463607.1"/>
    </source>
</evidence>
<dbReference type="SUPFAM" id="SSF46689">
    <property type="entry name" value="Homeodomain-like"/>
    <property type="match status" value="1"/>
</dbReference>
<reference evidence="3 4" key="1">
    <citation type="submission" date="2021-03" db="EMBL/GenBank/DDBJ databases">
        <title>Actinomadura violae sp. nov., isolated from lichen in Thailand.</title>
        <authorList>
            <person name="Kanchanasin P."/>
            <person name="Saeng-In P."/>
            <person name="Phongsopitanun W."/>
            <person name="Yuki M."/>
            <person name="Kudo T."/>
            <person name="Ohkuma M."/>
            <person name="Tanasupawat S."/>
        </authorList>
    </citation>
    <scope>NUCLEOTIDE SEQUENCE [LARGE SCALE GENOMIC DNA]</scope>
    <source>
        <strain evidence="3 4">LCR2-06</strain>
    </source>
</reference>
<keyword evidence="4" id="KW-1185">Reference proteome</keyword>
<accession>A0ABS3S3R4</accession>
<protein>
    <submittedName>
        <fullName evidence="3">TetR family transcriptional regulator</fullName>
    </submittedName>
</protein>
<dbReference type="Proteomes" id="UP000680206">
    <property type="component" value="Unassembled WGS sequence"/>
</dbReference>
<evidence type="ECO:0000256" key="1">
    <source>
        <dbReference type="ARBA" id="ARBA00023125"/>
    </source>
</evidence>
<gene>
    <name evidence="3" type="ORF">J4709_39165</name>
</gene>
<comment type="caution">
    <text evidence="3">The sequence shown here is derived from an EMBL/GenBank/DDBJ whole genome shotgun (WGS) entry which is preliminary data.</text>
</comment>
<feature type="domain" description="HTH tetR-type" evidence="2">
    <location>
        <begin position="34"/>
        <end position="61"/>
    </location>
</feature>
<proteinExistence type="predicted"/>
<dbReference type="Gene3D" id="1.10.357.10">
    <property type="entry name" value="Tetracycline Repressor, domain 2"/>
    <property type="match status" value="1"/>
</dbReference>
<name>A0ABS3S3R4_9ACTN</name>
<dbReference type="InterPro" id="IPR009057">
    <property type="entry name" value="Homeodomain-like_sf"/>
</dbReference>
<organism evidence="3 4">
    <name type="scientific">Actinomadura violacea</name>
    <dbReference type="NCBI Taxonomy" id="2819934"/>
    <lineage>
        <taxon>Bacteria</taxon>
        <taxon>Bacillati</taxon>
        <taxon>Actinomycetota</taxon>
        <taxon>Actinomycetes</taxon>
        <taxon>Streptosporangiales</taxon>
        <taxon>Thermomonosporaceae</taxon>
        <taxon>Actinomadura</taxon>
    </lineage>
</organism>
<dbReference type="EMBL" id="JAGEPF010000028">
    <property type="protein sequence ID" value="MBO2463607.1"/>
    <property type="molecule type" value="Genomic_DNA"/>
</dbReference>
<sequence length="94" mass="9725">MHCVIGLDQGPGLGSAILDGPAQSVGDQRGGLCEDIARAAGVVRRTLYGHFANRQALVAALAEEARQALGDAFGRVRQPESDPAEAMARLTLAA</sequence>
<dbReference type="InterPro" id="IPR001647">
    <property type="entry name" value="HTH_TetR"/>
</dbReference>
<evidence type="ECO:0000259" key="2">
    <source>
        <dbReference type="Pfam" id="PF00440"/>
    </source>
</evidence>
<keyword evidence="1" id="KW-0238">DNA-binding</keyword>